<protein>
    <recommendedName>
        <fullName evidence="3">Photosynthesis system II assembly factor Ycf48/Hcf136-like domain-containing protein</fullName>
    </recommendedName>
</protein>
<evidence type="ECO:0008006" key="3">
    <source>
        <dbReference type="Google" id="ProtNLM"/>
    </source>
</evidence>
<evidence type="ECO:0000313" key="1">
    <source>
        <dbReference type="EMBL" id="NDY95761.1"/>
    </source>
</evidence>
<dbReference type="Proteomes" id="UP000484885">
    <property type="component" value="Unassembled WGS sequence"/>
</dbReference>
<dbReference type="PANTHER" id="PTHR47199:SF2">
    <property type="entry name" value="PHOTOSYSTEM II STABILITY_ASSEMBLY FACTOR HCF136, CHLOROPLASTIC"/>
    <property type="match status" value="1"/>
</dbReference>
<dbReference type="Gene3D" id="2.130.10.10">
    <property type="entry name" value="YVTN repeat-like/Quinoprotein amine dehydrogenase"/>
    <property type="match status" value="2"/>
</dbReference>
<reference evidence="1 2" key="1">
    <citation type="submission" date="2020-02" db="EMBL/GenBank/DDBJ databases">
        <authorList>
            <person name="Zhang X.-Y."/>
        </authorList>
    </citation>
    <scope>NUCLEOTIDE SEQUENCE [LARGE SCALE GENOMIC DNA]</scope>
    <source>
        <strain evidence="1 2">C33</strain>
    </source>
</reference>
<organism evidence="1 2">
    <name type="scientific">Wenzhouxiangella limi</name>
    <dbReference type="NCBI Taxonomy" id="2707351"/>
    <lineage>
        <taxon>Bacteria</taxon>
        <taxon>Pseudomonadati</taxon>
        <taxon>Pseudomonadota</taxon>
        <taxon>Gammaproteobacteria</taxon>
        <taxon>Chromatiales</taxon>
        <taxon>Wenzhouxiangellaceae</taxon>
        <taxon>Wenzhouxiangella</taxon>
    </lineage>
</organism>
<gene>
    <name evidence="1" type="ORF">G3I74_08480</name>
</gene>
<accession>A0A845V6E4</accession>
<name>A0A845V6E4_9GAMM</name>
<dbReference type="InterPro" id="IPR036278">
    <property type="entry name" value="Sialidase_sf"/>
</dbReference>
<dbReference type="PANTHER" id="PTHR47199">
    <property type="entry name" value="PHOTOSYSTEM II STABILITY/ASSEMBLY FACTOR HCF136, CHLOROPLASTIC"/>
    <property type="match status" value="1"/>
</dbReference>
<keyword evidence="2" id="KW-1185">Reference proteome</keyword>
<evidence type="ECO:0000313" key="2">
    <source>
        <dbReference type="Proteomes" id="UP000484885"/>
    </source>
</evidence>
<proteinExistence type="predicted"/>
<dbReference type="SUPFAM" id="SSF50939">
    <property type="entry name" value="Sialidases"/>
    <property type="match status" value="1"/>
</dbReference>
<dbReference type="AlphaFoldDB" id="A0A845V6E4"/>
<dbReference type="EMBL" id="JAAGSC010000040">
    <property type="protein sequence ID" value="NDY95761.1"/>
    <property type="molecule type" value="Genomic_DNA"/>
</dbReference>
<dbReference type="InterPro" id="IPR015943">
    <property type="entry name" value="WD40/YVTN_repeat-like_dom_sf"/>
</dbReference>
<comment type="caution">
    <text evidence="1">The sequence shown here is derived from an EMBL/GenBank/DDBJ whole genome shotgun (WGS) entry which is preliminary data.</text>
</comment>
<sequence>MAACLIVSVLAAPPHELPRPAVHAPLAAESLILHVIQTPRNLVAVGEHGHVLLSEDGRDWTQAEFVPVQATLTRVTYADERLWAVGHDSTIIHSYDFGQTWALQHFEPDWEQPLLDVHFFDGDTGIAVGAYGLFMRTEDAGRHWEILDMADMVTAEAIDWEEAARAMVEEQGEEPDGGPEDDEYYDASLDFDRGCYEFMECHLNAFLDLGAGRQMIAAERGYGFRSVDGGQTWESFRFPYSGSMFGLLHLGGDTVLAYGLRGHVQRSDDFGDSWTVLDTGLESTLMGGIIDPQNRPLMVGTGAARLHYDPESGGFDLDEDRLGSDYVSVLIAPNGTLVLAGADGLSHE</sequence>